<keyword evidence="1" id="KW-0812">Transmembrane</keyword>
<name>A0ABW7N5S2_9BACT</name>
<dbReference type="EMBL" id="JBIPKE010000013">
    <property type="protein sequence ID" value="MFH6982923.1"/>
    <property type="molecule type" value="Genomic_DNA"/>
</dbReference>
<proteinExistence type="predicted"/>
<evidence type="ECO:0000256" key="1">
    <source>
        <dbReference type="SAM" id="Phobius"/>
    </source>
</evidence>
<keyword evidence="1" id="KW-0472">Membrane</keyword>
<dbReference type="Proteomes" id="UP001610063">
    <property type="component" value="Unassembled WGS sequence"/>
</dbReference>
<dbReference type="Pfam" id="PF14079">
    <property type="entry name" value="DUF4260"/>
    <property type="match status" value="1"/>
</dbReference>
<reference evidence="2 3" key="1">
    <citation type="journal article" date="2013" name="Int. J. Syst. Evol. Microbiol.">
        <title>Marinoscillum luteum sp. nov., isolated from marine sediment.</title>
        <authorList>
            <person name="Cha I.T."/>
            <person name="Park S.J."/>
            <person name="Kim S.J."/>
            <person name="Kim J.G."/>
            <person name="Jung M.Y."/>
            <person name="Shin K.S."/>
            <person name="Kwon K.K."/>
            <person name="Yang S.H."/>
            <person name="Seo Y.S."/>
            <person name="Rhee S.K."/>
        </authorList>
    </citation>
    <scope>NUCLEOTIDE SEQUENCE [LARGE SCALE GENOMIC DNA]</scope>
    <source>
        <strain evidence="2 3">KCTC 23939</strain>
    </source>
</reference>
<evidence type="ECO:0000313" key="2">
    <source>
        <dbReference type="EMBL" id="MFH6982923.1"/>
    </source>
</evidence>
<keyword evidence="1" id="KW-1133">Transmembrane helix</keyword>
<feature type="transmembrane region" description="Helical" evidence="1">
    <location>
        <begin position="63"/>
        <end position="87"/>
    </location>
</feature>
<comment type="caution">
    <text evidence="2">The sequence shown here is derived from an EMBL/GenBank/DDBJ whole genome shotgun (WGS) entry which is preliminary data.</text>
</comment>
<protein>
    <submittedName>
        <fullName evidence="2">DUF4260 domain-containing protein</fullName>
    </submittedName>
</protein>
<evidence type="ECO:0000313" key="3">
    <source>
        <dbReference type="Proteomes" id="UP001610063"/>
    </source>
</evidence>
<dbReference type="RefSeq" id="WP_395416545.1">
    <property type="nucleotide sequence ID" value="NZ_JBIPKE010000013.1"/>
</dbReference>
<sequence>MKNLLKLEEVAMFGLSIYLFTLTSFSWWWYPALLLFPDIGMIGYAFNTRVGALTYNFLHHKGIAVVILLAGWQFGNDVLSLSGIILFGHASMDRVFGYGLKYPDHFQHTSLGWMKPQSVPNDGN</sequence>
<accession>A0ABW7N5S2</accession>
<organism evidence="2 3">
    <name type="scientific">Marinoscillum luteum</name>
    <dbReference type="NCBI Taxonomy" id="861051"/>
    <lineage>
        <taxon>Bacteria</taxon>
        <taxon>Pseudomonadati</taxon>
        <taxon>Bacteroidota</taxon>
        <taxon>Cytophagia</taxon>
        <taxon>Cytophagales</taxon>
        <taxon>Reichenbachiellaceae</taxon>
        <taxon>Marinoscillum</taxon>
    </lineage>
</organism>
<feature type="transmembrane region" description="Helical" evidence="1">
    <location>
        <begin position="12"/>
        <end position="30"/>
    </location>
</feature>
<keyword evidence="3" id="KW-1185">Reference proteome</keyword>
<gene>
    <name evidence="2" type="ORF">ACHKAR_05715</name>
</gene>
<dbReference type="InterPro" id="IPR025356">
    <property type="entry name" value="DUF4260"/>
</dbReference>